<dbReference type="InterPro" id="IPR036388">
    <property type="entry name" value="WH-like_DNA-bd_sf"/>
</dbReference>
<dbReference type="Pfam" id="PF02082">
    <property type="entry name" value="Rrf2"/>
    <property type="match status" value="1"/>
</dbReference>
<dbReference type="InterPro" id="IPR036390">
    <property type="entry name" value="WH_DNA-bd_sf"/>
</dbReference>
<dbReference type="PROSITE" id="PS01332">
    <property type="entry name" value="HTH_RRF2_1"/>
    <property type="match status" value="1"/>
</dbReference>
<dbReference type="InterPro" id="IPR030489">
    <property type="entry name" value="TR_Rrf2-type_CS"/>
</dbReference>
<dbReference type="SUPFAM" id="SSF46785">
    <property type="entry name" value="Winged helix' DNA-binding domain"/>
    <property type="match status" value="1"/>
</dbReference>
<dbReference type="GO" id="GO:0005829">
    <property type="term" value="C:cytosol"/>
    <property type="evidence" value="ECO:0007669"/>
    <property type="project" value="TreeGrafter"/>
</dbReference>
<dbReference type="STRING" id="1513793.SAMN06296036_12068"/>
<dbReference type="RefSeq" id="WP_132322881.1">
    <property type="nucleotide sequence ID" value="NZ_FWZT01000020.1"/>
</dbReference>
<gene>
    <name evidence="2" type="ORF">SAMN06296036_12068</name>
</gene>
<dbReference type="InterPro" id="IPR000944">
    <property type="entry name" value="Tscrpt_reg_Rrf2"/>
</dbReference>
<sequence>MQLTKYSDYSLRVLIYVALRRTGELSQIDMICEAYNISKNHLVKVVHGLGQLGYLETVRGKNGGVRLALDPSDIRIGDLIRQTEATLSSFDCEHPPCAIVRVCRLRGVFAEAMKAYLDVLDKYTLADMVRRPGSLRDILIS</sequence>
<reference evidence="3" key="1">
    <citation type="submission" date="2017-04" db="EMBL/GenBank/DDBJ databases">
        <authorList>
            <person name="Varghese N."/>
            <person name="Submissions S."/>
        </authorList>
    </citation>
    <scope>NUCLEOTIDE SEQUENCE [LARGE SCALE GENOMIC DNA]</scope>
    <source>
        <strain evidence="3">RKEM611</strain>
    </source>
</reference>
<dbReference type="PANTHER" id="PTHR33221">
    <property type="entry name" value="WINGED HELIX-TURN-HELIX TRANSCRIPTIONAL REGULATOR, RRF2 FAMILY"/>
    <property type="match status" value="1"/>
</dbReference>
<evidence type="ECO:0000256" key="1">
    <source>
        <dbReference type="ARBA" id="ARBA00023125"/>
    </source>
</evidence>
<accession>A0A1Y6CF37</accession>
<name>A0A1Y6CF37_9BACT</name>
<dbReference type="AlphaFoldDB" id="A0A1Y6CF37"/>
<dbReference type="GO" id="GO:0003677">
    <property type="term" value="F:DNA binding"/>
    <property type="evidence" value="ECO:0007669"/>
    <property type="project" value="UniProtKB-KW"/>
</dbReference>
<proteinExistence type="predicted"/>
<evidence type="ECO:0000313" key="3">
    <source>
        <dbReference type="Proteomes" id="UP000192907"/>
    </source>
</evidence>
<dbReference type="OrthoDB" id="9795923at2"/>
<dbReference type="GO" id="GO:0003700">
    <property type="term" value="F:DNA-binding transcription factor activity"/>
    <property type="evidence" value="ECO:0007669"/>
    <property type="project" value="TreeGrafter"/>
</dbReference>
<dbReference type="PANTHER" id="PTHR33221:SF4">
    <property type="entry name" value="HTH-TYPE TRANSCRIPTIONAL REPRESSOR NSRR"/>
    <property type="match status" value="1"/>
</dbReference>
<organism evidence="2 3">
    <name type="scientific">Pseudobacteriovorax antillogorgiicola</name>
    <dbReference type="NCBI Taxonomy" id="1513793"/>
    <lineage>
        <taxon>Bacteria</taxon>
        <taxon>Pseudomonadati</taxon>
        <taxon>Bdellovibrionota</taxon>
        <taxon>Oligoflexia</taxon>
        <taxon>Oligoflexales</taxon>
        <taxon>Pseudobacteriovoracaceae</taxon>
        <taxon>Pseudobacteriovorax</taxon>
    </lineage>
</organism>
<dbReference type="Gene3D" id="1.10.10.10">
    <property type="entry name" value="Winged helix-like DNA-binding domain superfamily/Winged helix DNA-binding domain"/>
    <property type="match status" value="1"/>
</dbReference>
<evidence type="ECO:0000313" key="2">
    <source>
        <dbReference type="EMBL" id="SMF59971.1"/>
    </source>
</evidence>
<keyword evidence="1" id="KW-0238">DNA-binding</keyword>
<protein>
    <submittedName>
        <fullName evidence="2">Transcriptional regulator, BadM/Rrf2 family</fullName>
    </submittedName>
</protein>
<dbReference type="PROSITE" id="PS51197">
    <property type="entry name" value="HTH_RRF2_2"/>
    <property type="match status" value="1"/>
</dbReference>
<dbReference type="NCBIfam" id="TIGR00738">
    <property type="entry name" value="rrf2_super"/>
    <property type="match status" value="1"/>
</dbReference>
<dbReference type="Proteomes" id="UP000192907">
    <property type="component" value="Unassembled WGS sequence"/>
</dbReference>
<keyword evidence="3" id="KW-1185">Reference proteome</keyword>
<dbReference type="EMBL" id="FWZT01000020">
    <property type="protein sequence ID" value="SMF59971.1"/>
    <property type="molecule type" value="Genomic_DNA"/>
</dbReference>